<dbReference type="Proteomes" id="UP000186455">
    <property type="component" value="Unassembled WGS sequence"/>
</dbReference>
<sequence length="319" mass="33983">MRGRTARFGLKMEEHGVTGSVKARTAVGLLRELHRQAPLAPGTVVVESTSGNLGLAMAHILPSIDCVFLAVVDLKTPHSTRRELLERGARVIVVDEPDGQGGYLLRRLDTVRRILAEHPEYRWPNQYENPASPRVHEHSTGPEIADQAGPELSAAYAPVSTGGTLAGIAAHLREHRPDVRCVAVDVTGSVAIGGSAGRRLIPGIGASRRSAFLRDGAYDHAVHVDDAEAIAVCRILREDLDVTVGGSTGCVVRALLADLATEAAGGFPVCLAADGGAKYLDTFYSDDWIKEQGIHENVSEAVDRLRADGVAFGWGAARK</sequence>
<dbReference type="Gene3D" id="3.40.50.1100">
    <property type="match status" value="2"/>
</dbReference>
<dbReference type="PANTHER" id="PTHR10314">
    <property type="entry name" value="CYSTATHIONINE BETA-SYNTHASE"/>
    <property type="match status" value="1"/>
</dbReference>
<dbReference type="Pfam" id="PF00291">
    <property type="entry name" value="PALP"/>
    <property type="match status" value="1"/>
</dbReference>
<dbReference type="GO" id="GO:1901605">
    <property type="term" value="P:alpha-amino acid metabolic process"/>
    <property type="evidence" value="ECO:0007669"/>
    <property type="project" value="UniProtKB-ARBA"/>
</dbReference>
<comment type="caution">
    <text evidence="4">The sequence shown here is derived from an EMBL/GenBank/DDBJ whole genome shotgun (WGS) entry which is preliminary data.</text>
</comment>
<dbReference type="SUPFAM" id="SSF53686">
    <property type="entry name" value="Tryptophan synthase beta subunit-like PLP-dependent enzymes"/>
    <property type="match status" value="1"/>
</dbReference>
<dbReference type="STRING" id="1048205.AB852_08715"/>
<name>A0A1Q4VBD1_9ACTN</name>
<gene>
    <name evidence="4" type="ORF">AB852_08715</name>
</gene>
<proteinExistence type="predicted"/>
<comment type="cofactor">
    <cofactor evidence="1">
        <name>pyridoxal 5'-phosphate</name>
        <dbReference type="ChEBI" id="CHEBI:597326"/>
    </cofactor>
</comment>
<evidence type="ECO:0000259" key="3">
    <source>
        <dbReference type="Pfam" id="PF00291"/>
    </source>
</evidence>
<organism evidence="4 5">
    <name type="scientific">Streptomyces uncialis</name>
    <dbReference type="NCBI Taxonomy" id="1048205"/>
    <lineage>
        <taxon>Bacteria</taxon>
        <taxon>Bacillati</taxon>
        <taxon>Actinomycetota</taxon>
        <taxon>Actinomycetes</taxon>
        <taxon>Kitasatosporales</taxon>
        <taxon>Streptomycetaceae</taxon>
        <taxon>Streptomyces</taxon>
    </lineage>
</organism>
<evidence type="ECO:0000256" key="1">
    <source>
        <dbReference type="ARBA" id="ARBA00001933"/>
    </source>
</evidence>
<evidence type="ECO:0000313" key="4">
    <source>
        <dbReference type="EMBL" id="OKH95155.1"/>
    </source>
</evidence>
<accession>A0A1Q4VBD1</accession>
<keyword evidence="2" id="KW-0663">Pyridoxal phosphate</keyword>
<evidence type="ECO:0000256" key="2">
    <source>
        <dbReference type="ARBA" id="ARBA00022898"/>
    </source>
</evidence>
<protein>
    <recommendedName>
        <fullName evidence="3">Tryptophan synthase beta chain-like PALP domain-containing protein</fullName>
    </recommendedName>
</protein>
<dbReference type="InterPro" id="IPR001926">
    <property type="entry name" value="TrpB-like_PALP"/>
</dbReference>
<dbReference type="InterPro" id="IPR036052">
    <property type="entry name" value="TrpB-like_PALP_sf"/>
</dbReference>
<dbReference type="CDD" id="cd01561">
    <property type="entry name" value="CBS_like"/>
    <property type="match status" value="1"/>
</dbReference>
<keyword evidence="5" id="KW-1185">Reference proteome</keyword>
<dbReference type="InterPro" id="IPR050214">
    <property type="entry name" value="Cys_Synth/Cystath_Beta-Synth"/>
</dbReference>
<feature type="domain" description="Tryptophan synthase beta chain-like PALP" evidence="3">
    <location>
        <begin position="10"/>
        <end position="265"/>
    </location>
</feature>
<evidence type="ECO:0000313" key="5">
    <source>
        <dbReference type="Proteomes" id="UP000186455"/>
    </source>
</evidence>
<reference evidence="4 5" key="1">
    <citation type="submission" date="2015-06" db="EMBL/GenBank/DDBJ databases">
        <title>Cloning and characterization of the uncialamcin biosynthetic gene cluster.</title>
        <authorList>
            <person name="Yan X."/>
            <person name="Huang T."/>
            <person name="Ge H."/>
            <person name="Shen B."/>
        </authorList>
    </citation>
    <scope>NUCLEOTIDE SEQUENCE [LARGE SCALE GENOMIC DNA]</scope>
    <source>
        <strain evidence="4 5">DCA2648</strain>
    </source>
</reference>
<dbReference type="AlphaFoldDB" id="A0A1Q4VBD1"/>
<dbReference type="EMBL" id="LFBV01000002">
    <property type="protein sequence ID" value="OKH95155.1"/>
    <property type="molecule type" value="Genomic_DNA"/>
</dbReference>